<sequence length="482" mass="53640">MPVLVGLSASGGFAFLPISSDNASQKPLTPTSINFTNLWTKRPNLLTPARVSLSSASATQTDGSVDQSSLTDDFKQSRRSADWKAAKAYHSKGLTYDGRVEGFNGGGLLIKFYSLLGFLPYPQLSPSHSCREPKKSIQEIARALVGSIISVKAIQADEESRKLIFSEKEANWSKFSPQLKVGNIFEGKVGSVEDYGAFIHLLFPDGLYHLTGLVHVSEVSWDLVQDVRDVLFEGDEVRVKIINIDREKSRITLSIKQLEEDPLLETLDKVIPQDTSVDPNALNGSEHFAIEPLPGLDTIIEELLKEDGINDVKISRQGFEKRVVSQDLQLWLSNAPPIGDHFLSRVEAKRGHQSVDLIVSPIEEAARKDVERVFGVLQARWVAVKGPSRLWYVDSVADIMYACIIMHNMIVEDECPALTDWANDDADAASPSHGVATSNVRMGIPHDDVDRVRAFADMRQKQAYVRLQNDIIEEVWQRRGHR</sequence>
<dbReference type="InterPro" id="IPR052757">
    <property type="entry name" value="Ribosomal_protein_S1"/>
</dbReference>
<comment type="caution">
    <text evidence="2">The sequence shown here is derived from an EMBL/GenBank/DDBJ whole genome shotgun (WGS) entry which is preliminary data.</text>
</comment>
<reference evidence="2" key="2">
    <citation type="submission" date="2020-08" db="EMBL/GenBank/DDBJ databases">
        <title>Plant Genome Project.</title>
        <authorList>
            <person name="Zhang R.-G."/>
        </authorList>
    </citation>
    <scope>NUCLEOTIDE SEQUENCE</scope>
    <source>
        <strain evidence="2">Huo1</strain>
        <tissue evidence="2">Leaf</tissue>
    </source>
</reference>
<dbReference type="AlphaFoldDB" id="A0A8X8WG22"/>
<dbReference type="Pfam" id="PF04827">
    <property type="entry name" value="Plant_tran"/>
    <property type="match status" value="1"/>
</dbReference>
<accession>A0A8X8WG22</accession>
<dbReference type="InterPro" id="IPR006912">
    <property type="entry name" value="Harbinger_derived_prot"/>
</dbReference>
<dbReference type="PROSITE" id="PS50126">
    <property type="entry name" value="S1"/>
    <property type="match status" value="2"/>
</dbReference>
<dbReference type="Gene3D" id="2.40.50.140">
    <property type="entry name" value="Nucleic acid-binding proteins"/>
    <property type="match status" value="2"/>
</dbReference>
<dbReference type="EMBL" id="PNBA02000018">
    <property type="protein sequence ID" value="KAG6393429.1"/>
    <property type="molecule type" value="Genomic_DNA"/>
</dbReference>
<feature type="domain" description="S1 motif" evidence="1">
    <location>
        <begin position="182"/>
        <end position="256"/>
    </location>
</feature>
<dbReference type="InterPro" id="IPR003029">
    <property type="entry name" value="S1_domain"/>
</dbReference>
<reference evidence="2" key="1">
    <citation type="submission" date="2018-01" db="EMBL/GenBank/DDBJ databases">
        <authorList>
            <person name="Mao J.F."/>
        </authorList>
    </citation>
    <scope>NUCLEOTIDE SEQUENCE</scope>
    <source>
        <strain evidence="2">Huo1</strain>
        <tissue evidence="2">Leaf</tissue>
    </source>
</reference>
<dbReference type="PANTHER" id="PTHR47559:SF1">
    <property type="entry name" value="OS03G0844900 PROTEIN"/>
    <property type="match status" value="1"/>
</dbReference>
<dbReference type="Pfam" id="PF00575">
    <property type="entry name" value="S1"/>
    <property type="match status" value="1"/>
</dbReference>
<dbReference type="GO" id="GO:0003676">
    <property type="term" value="F:nucleic acid binding"/>
    <property type="evidence" value="ECO:0007669"/>
    <property type="project" value="InterPro"/>
</dbReference>
<organism evidence="2">
    <name type="scientific">Salvia splendens</name>
    <name type="common">Scarlet sage</name>
    <dbReference type="NCBI Taxonomy" id="180675"/>
    <lineage>
        <taxon>Eukaryota</taxon>
        <taxon>Viridiplantae</taxon>
        <taxon>Streptophyta</taxon>
        <taxon>Embryophyta</taxon>
        <taxon>Tracheophyta</taxon>
        <taxon>Spermatophyta</taxon>
        <taxon>Magnoliopsida</taxon>
        <taxon>eudicotyledons</taxon>
        <taxon>Gunneridae</taxon>
        <taxon>Pentapetalae</taxon>
        <taxon>asterids</taxon>
        <taxon>lamiids</taxon>
        <taxon>Lamiales</taxon>
        <taxon>Lamiaceae</taxon>
        <taxon>Nepetoideae</taxon>
        <taxon>Mentheae</taxon>
        <taxon>Salviinae</taxon>
        <taxon>Salvia</taxon>
        <taxon>Salvia subgen. Calosphace</taxon>
        <taxon>core Calosphace</taxon>
    </lineage>
</organism>
<evidence type="ECO:0000313" key="3">
    <source>
        <dbReference type="Proteomes" id="UP000298416"/>
    </source>
</evidence>
<dbReference type="SUPFAM" id="SSF50249">
    <property type="entry name" value="Nucleic acid-binding proteins"/>
    <property type="match status" value="2"/>
</dbReference>
<name>A0A8X8WG22_SALSN</name>
<dbReference type="SMART" id="SM00316">
    <property type="entry name" value="S1"/>
    <property type="match status" value="2"/>
</dbReference>
<keyword evidence="3" id="KW-1185">Reference proteome</keyword>
<evidence type="ECO:0000259" key="1">
    <source>
        <dbReference type="PROSITE" id="PS50126"/>
    </source>
</evidence>
<feature type="domain" description="S1 motif" evidence="1">
    <location>
        <begin position="93"/>
        <end position="168"/>
    </location>
</feature>
<dbReference type="PANTHER" id="PTHR47559">
    <property type="entry name" value="OS03G0844900 PROTEIN"/>
    <property type="match status" value="1"/>
</dbReference>
<evidence type="ECO:0000313" key="2">
    <source>
        <dbReference type="EMBL" id="KAG6393429.1"/>
    </source>
</evidence>
<gene>
    <name evidence="2" type="ORF">SASPL_147670</name>
</gene>
<proteinExistence type="predicted"/>
<protein>
    <recommendedName>
        <fullName evidence="1">S1 motif domain-containing protein</fullName>
    </recommendedName>
</protein>
<dbReference type="Proteomes" id="UP000298416">
    <property type="component" value="Unassembled WGS sequence"/>
</dbReference>
<dbReference type="InterPro" id="IPR012340">
    <property type="entry name" value="NA-bd_OB-fold"/>
</dbReference>